<proteinExistence type="predicted"/>
<evidence type="ECO:0000313" key="1">
    <source>
        <dbReference type="EMBL" id="KAK4186818.1"/>
    </source>
</evidence>
<reference evidence="1" key="1">
    <citation type="journal article" date="2023" name="Mol. Phylogenet. Evol.">
        <title>Genome-scale phylogeny and comparative genomics of the fungal order Sordariales.</title>
        <authorList>
            <person name="Hensen N."/>
            <person name="Bonometti L."/>
            <person name="Westerberg I."/>
            <person name="Brannstrom I.O."/>
            <person name="Guillou S."/>
            <person name="Cros-Aarteil S."/>
            <person name="Calhoun S."/>
            <person name="Haridas S."/>
            <person name="Kuo A."/>
            <person name="Mondo S."/>
            <person name="Pangilinan J."/>
            <person name="Riley R."/>
            <person name="LaButti K."/>
            <person name="Andreopoulos B."/>
            <person name="Lipzen A."/>
            <person name="Chen C."/>
            <person name="Yan M."/>
            <person name="Daum C."/>
            <person name="Ng V."/>
            <person name="Clum A."/>
            <person name="Steindorff A."/>
            <person name="Ohm R.A."/>
            <person name="Martin F."/>
            <person name="Silar P."/>
            <person name="Natvig D.O."/>
            <person name="Lalanne C."/>
            <person name="Gautier V."/>
            <person name="Ament-Velasquez S.L."/>
            <person name="Kruys A."/>
            <person name="Hutchinson M.I."/>
            <person name="Powell A.J."/>
            <person name="Barry K."/>
            <person name="Miller A.N."/>
            <person name="Grigoriev I.V."/>
            <person name="Debuchy R."/>
            <person name="Gladieux P."/>
            <person name="Hiltunen Thoren M."/>
            <person name="Johannesson H."/>
        </authorList>
    </citation>
    <scope>NUCLEOTIDE SEQUENCE</scope>
    <source>
        <strain evidence="1">PSN309</strain>
    </source>
</reference>
<dbReference type="EMBL" id="MU864415">
    <property type="protein sequence ID" value="KAK4186818.1"/>
    <property type="molecule type" value="Genomic_DNA"/>
</dbReference>
<comment type="caution">
    <text evidence="1">The sequence shown here is derived from an EMBL/GenBank/DDBJ whole genome shotgun (WGS) entry which is preliminary data.</text>
</comment>
<dbReference type="Proteomes" id="UP001302126">
    <property type="component" value="Unassembled WGS sequence"/>
</dbReference>
<organism evidence="1 2">
    <name type="scientific">Podospora australis</name>
    <dbReference type="NCBI Taxonomy" id="1536484"/>
    <lineage>
        <taxon>Eukaryota</taxon>
        <taxon>Fungi</taxon>
        <taxon>Dikarya</taxon>
        <taxon>Ascomycota</taxon>
        <taxon>Pezizomycotina</taxon>
        <taxon>Sordariomycetes</taxon>
        <taxon>Sordariomycetidae</taxon>
        <taxon>Sordariales</taxon>
        <taxon>Podosporaceae</taxon>
        <taxon>Podospora</taxon>
    </lineage>
</organism>
<dbReference type="AlphaFoldDB" id="A0AAN7AGX2"/>
<protein>
    <submittedName>
        <fullName evidence="1">Uncharacterized protein</fullName>
    </submittedName>
</protein>
<evidence type="ECO:0000313" key="2">
    <source>
        <dbReference type="Proteomes" id="UP001302126"/>
    </source>
</evidence>
<accession>A0AAN7AGX2</accession>
<gene>
    <name evidence="1" type="ORF">QBC35DRAFT_452951</name>
</gene>
<reference evidence="1" key="2">
    <citation type="submission" date="2023-05" db="EMBL/GenBank/DDBJ databases">
        <authorList>
            <consortium name="Lawrence Berkeley National Laboratory"/>
            <person name="Steindorff A."/>
            <person name="Hensen N."/>
            <person name="Bonometti L."/>
            <person name="Westerberg I."/>
            <person name="Brannstrom I.O."/>
            <person name="Guillou S."/>
            <person name="Cros-Aarteil S."/>
            <person name="Calhoun S."/>
            <person name="Haridas S."/>
            <person name="Kuo A."/>
            <person name="Mondo S."/>
            <person name="Pangilinan J."/>
            <person name="Riley R."/>
            <person name="Labutti K."/>
            <person name="Andreopoulos B."/>
            <person name="Lipzen A."/>
            <person name="Chen C."/>
            <person name="Yanf M."/>
            <person name="Daum C."/>
            <person name="Ng V."/>
            <person name="Clum A."/>
            <person name="Ohm R."/>
            <person name="Martin F."/>
            <person name="Silar P."/>
            <person name="Natvig D."/>
            <person name="Lalanne C."/>
            <person name="Gautier V."/>
            <person name="Ament-Velasquez S.L."/>
            <person name="Kruys A."/>
            <person name="Hutchinson M.I."/>
            <person name="Powell A.J."/>
            <person name="Barry K."/>
            <person name="Miller A.N."/>
            <person name="Grigoriev I.V."/>
            <person name="Debuchy R."/>
            <person name="Gladieux P."/>
            <person name="Thoren M.H."/>
            <person name="Johannesson H."/>
        </authorList>
    </citation>
    <scope>NUCLEOTIDE SEQUENCE</scope>
    <source>
        <strain evidence="1">PSN309</strain>
    </source>
</reference>
<name>A0AAN7AGX2_9PEZI</name>
<keyword evidence="2" id="KW-1185">Reference proteome</keyword>
<sequence>MLLAVFSNSRRIGIFAATAKFAAVEVVFIGTTIGNAAGGAGGNDGNSTIVSG</sequence>